<proteinExistence type="predicted"/>
<dbReference type="InterPro" id="IPR001205">
    <property type="entry name" value="RNA-dir_pol_C"/>
</dbReference>
<feature type="region of interest" description="Disordered" evidence="6">
    <location>
        <begin position="1"/>
        <end position="21"/>
    </location>
</feature>
<dbReference type="GO" id="GO:0003968">
    <property type="term" value="F:RNA-directed RNA polymerase activity"/>
    <property type="evidence" value="ECO:0007669"/>
    <property type="project" value="UniProtKB-KW"/>
</dbReference>
<evidence type="ECO:0000256" key="4">
    <source>
        <dbReference type="ARBA" id="ARBA00022695"/>
    </source>
</evidence>
<feature type="domain" description="RNA-directed RNA polymerase C-terminal" evidence="7">
    <location>
        <begin position="18"/>
        <end position="230"/>
    </location>
</feature>
<keyword evidence="4" id="KW-0548">Nucleotidyltransferase</keyword>
<sequence>MTDQEIVSAALDPNTRARPFNKKDEPAKARTVIGYGTESLIRCAYLDTFIGDYNGSRTWTTVGMPPDKMFELRRRLLAPSPYYRVCTDQSNFDARQPKWAVVHAIRYLLKKLSALNDSAAQVAAIESQSLDLVKLLLPDGTLLPWEKGVLSGYRWTSLLGSVLNRAASLWVMEQTNTQVCDALFQGDDAILFTRTLPSINAVEGAYERLGLKINPLKTWLSPTRCEYLHEIYSDNEVVAFPARIARSILWRKPATAPQVGGLSALHSLLDTLRKGARRGLLNMHLLARTALVRFGSRFTTAEYLEWLDTPVLAGGFGYSNTGNVALVGRLRNRIPPTVALQTPSFLPVPPDVLHTAIRLRVDTESVPIPGTRWDIRLERLPPELPALPEKMFPLMGIGSARRSWEWYDSHELGSPYVAKLTLEHKLRSRDKLDPVDIPPSVLRSARNVDAAYRTYSTWATSSFNLEDTITAASSYSDLFREVTSAWKGLVLSRALGSANTWTQPLTSSSIASLYRTCGVPAQKREIKKTYKKILKIENKLKNNKTKQKNITSMRCVVAAISSAEHTPPMARELRALGEYVRGRLRSITPLIPLRT</sequence>
<dbReference type="SUPFAM" id="SSF56672">
    <property type="entry name" value="DNA/RNA polymerases"/>
    <property type="match status" value="1"/>
</dbReference>
<protein>
    <recommendedName>
        <fullName evidence="1">RNA-directed RNA polymerase</fullName>
        <ecNumber evidence="1">2.7.7.48</ecNumber>
    </recommendedName>
</protein>
<evidence type="ECO:0000256" key="2">
    <source>
        <dbReference type="ARBA" id="ARBA00022484"/>
    </source>
</evidence>
<dbReference type="EC" id="2.7.7.48" evidence="1"/>
<evidence type="ECO:0000256" key="5">
    <source>
        <dbReference type="ARBA" id="ARBA00022953"/>
    </source>
</evidence>
<evidence type="ECO:0000256" key="6">
    <source>
        <dbReference type="SAM" id="MobiDB-lite"/>
    </source>
</evidence>
<dbReference type="GO" id="GO:0006351">
    <property type="term" value="P:DNA-templated transcription"/>
    <property type="evidence" value="ECO:0007669"/>
    <property type="project" value="InterPro"/>
</dbReference>
<dbReference type="Pfam" id="PF00680">
    <property type="entry name" value="RdRP_1"/>
    <property type="match status" value="1"/>
</dbReference>
<evidence type="ECO:0000313" key="8">
    <source>
        <dbReference type="EMBL" id="UXL82815.1"/>
    </source>
</evidence>
<dbReference type="GO" id="GO:0003723">
    <property type="term" value="F:RNA binding"/>
    <property type="evidence" value="ECO:0007669"/>
    <property type="project" value="InterPro"/>
</dbReference>
<evidence type="ECO:0000256" key="1">
    <source>
        <dbReference type="ARBA" id="ARBA00012494"/>
    </source>
</evidence>
<evidence type="ECO:0000256" key="3">
    <source>
        <dbReference type="ARBA" id="ARBA00022679"/>
    </source>
</evidence>
<name>A0A977WKS5_9VIRU</name>
<dbReference type="InterPro" id="IPR043502">
    <property type="entry name" value="DNA/RNA_pol_sf"/>
</dbReference>
<dbReference type="EMBL" id="MZ600510">
    <property type="protein sequence ID" value="UXL82815.1"/>
    <property type="molecule type" value="Genomic_RNA"/>
</dbReference>
<keyword evidence="3" id="KW-0808">Transferase</keyword>
<reference evidence="8" key="1">
    <citation type="submission" date="2021-06" db="EMBL/GenBank/DDBJ databases">
        <authorList>
            <person name="Shi N."/>
            <person name="Huang B."/>
        </authorList>
    </citation>
    <scope>NUCLEOTIDE SEQUENCE</scope>
    <source>
        <strain evidence="8">NSBH6</strain>
    </source>
</reference>
<accession>A0A977WKS5</accession>
<organism evidence="8">
    <name type="scientific">Conidiobolus heterosporus totivirus 3</name>
    <dbReference type="NCBI Taxonomy" id="2980979"/>
    <lineage>
        <taxon>Viruses</taxon>
        <taxon>Riboviria</taxon>
        <taxon>Orthornavirae</taxon>
        <taxon>Duplornaviricota</taxon>
        <taxon>Chrymotiviricetes</taxon>
        <taxon>Ghabrivirales</taxon>
        <taxon>Alphatotivirineae</taxon>
        <taxon>Orthototiviridae</taxon>
        <taxon>Totivirus</taxon>
    </lineage>
</organism>
<keyword evidence="5" id="KW-0693">Viral RNA replication</keyword>
<keyword evidence="2 8" id="KW-0696">RNA-directed RNA polymerase</keyword>
<evidence type="ECO:0000259" key="7">
    <source>
        <dbReference type="Pfam" id="PF00680"/>
    </source>
</evidence>